<dbReference type="AlphaFoldDB" id="A0A931GM94"/>
<keyword evidence="3" id="KW-1185">Reference proteome</keyword>
<evidence type="ECO:0000256" key="1">
    <source>
        <dbReference type="SAM" id="Phobius"/>
    </source>
</evidence>
<keyword evidence="1" id="KW-1133">Transmembrane helix</keyword>
<dbReference type="RefSeq" id="WP_197014076.1">
    <property type="nucleotide sequence ID" value="NZ_BAABES010000002.1"/>
</dbReference>
<evidence type="ECO:0000313" key="2">
    <source>
        <dbReference type="EMBL" id="MBG6091805.1"/>
    </source>
</evidence>
<keyword evidence="1" id="KW-0472">Membrane</keyword>
<evidence type="ECO:0000313" key="3">
    <source>
        <dbReference type="Proteomes" id="UP000614047"/>
    </source>
</evidence>
<organism evidence="2 3">
    <name type="scientific">Actinomadura viridis</name>
    <dbReference type="NCBI Taxonomy" id="58110"/>
    <lineage>
        <taxon>Bacteria</taxon>
        <taxon>Bacillati</taxon>
        <taxon>Actinomycetota</taxon>
        <taxon>Actinomycetes</taxon>
        <taxon>Streptosporangiales</taxon>
        <taxon>Thermomonosporaceae</taxon>
        <taxon>Actinomadura</taxon>
    </lineage>
</organism>
<keyword evidence="1" id="KW-0812">Transmembrane</keyword>
<dbReference type="EMBL" id="JADOUA010000001">
    <property type="protein sequence ID" value="MBG6091805.1"/>
    <property type="molecule type" value="Genomic_DNA"/>
</dbReference>
<gene>
    <name evidence="2" type="ORF">IW256_005918</name>
</gene>
<protein>
    <submittedName>
        <fullName evidence="2">Uncharacterized protein</fullName>
    </submittedName>
</protein>
<accession>A0A931GM94</accession>
<proteinExistence type="predicted"/>
<comment type="caution">
    <text evidence="2">The sequence shown here is derived from an EMBL/GenBank/DDBJ whole genome shotgun (WGS) entry which is preliminary data.</text>
</comment>
<reference evidence="2" key="1">
    <citation type="submission" date="2020-11" db="EMBL/GenBank/DDBJ databases">
        <title>Sequencing the genomes of 1000 actinobacteria strains.</title>
        <authorList>
            <person name="Klenk H.-P."/>
        </authorList>
    </citation>
    <scope>NUCLEOTIDE SEQUENCE</scope>
    <source>
        <strain evidence="2">DSM 43175</strain>
    </source>
</reference>
<name>A0A931GM94_9ACTN</name>
<sequence length="239" mass="26084">MTETQSEPSQDEQEPGKGAAVLGCVTILVVIVVVGGLIWGGVKLVRSFMAFESPLHYDVAKTTEVTAPAQPCHRITVPDLPEDKRRTFRAQLEHSVLEKTVRMTCDPKIKVECASDCTATYGGAKISYQVTNMGSCIDLGDTQSCKYKITARERLLAQASLNEQFWQYGKSQRKGAKLRCDTLPGGAAVIPGDPVENAGAPKAETKTKYRCYARNRVTYVYDVVAARGSGLVFEEAEVD</sequence>
<dbReference type="Proteomes" id="UP000614047">
    <property type="component" value="Unassembled WGS sequence"/>
</dbReference>
<feature type="transmembrane region" description="Helical" evidence="1">
    <location>
        <begin position="20"/>
        <end position="42"/>
    </location>
</feature>